<organism evidence="1 2">
    <name type="scientific">Vibrio caribbeanicus ATCC BAA-2122</name>
    <dbReference type="NCBI Taxonomy" id="796620"/>
    <lineage>
        <taxon>Bacteria</taxon>
        <taxon>Pseudomonadati</taxon>
        <taxon>Pseudomonadota</taxon>
        <taxon>Gammaproteobacteria</taxon>
        <taxon>Vibrionales</taxon>
        <taxon>Vibrionaceae</taxon>
        <taxon>Vibrio</taxon>
    </lineage>
</organism>
<dbReference type="AlphaFoldDB" id="E3BKI4"/>
<evidence type="ECO:0000313" key="1">
    <source>
        <dbReference type="EMBL" id="EFP96569.1"/>
    </source>
</evidence>
<dbReference type="RefSeq" id="WP_009601550.1">
    <property type="nucleotide sequence ID" value="NZ_AEIU01000074.1"/>
</dbReference>
<reference evidence="1 2" key="1">
    <citation type="journal article" date="2012" name="Int. J. Syst. Evol. Microbiol.">
        <title>Vibrio caribbeanicus sp. nov., isolated from the marine sponge Scleritoderma cyanea.</title>
        <authorList>
            <person name="Hoffmann M."/>
            <person name="Monday S.R."/>
            <person name="Allard M.W."/>
            <person name="Strain E.A."/>
            <person name="Whittaker P."/>
            <person name="Naum M."/>
            <person name="McCarthy P.J."/>
            <person name="Lopez J.V."/>
            <person name="Fischer M."/>
            <person name="Brown E.W."/>
        </authorList>
    </citation>
    <scope>NUCLEOTIDE SEQUENCE [LARGE SCALE GENOMIC DNA]</scope>
    <source>
        <strain evidence="1 2">ATCC BAA-2122</strain>
    </source>
</reference>
<gene>
    <name evidence="1" type="ORF">VIBC2010_05324</name>
</gene>
<evidence type="ECO:0008006" key="3">
    <source>
        <dbReference type="Google" id="ProtNLM"/>
    </source>
</evidence>
<accession>E3BKI4</accession>
<dbReference type="Proteomes" id="UP000002943">
    <property type="component" value="Unassembled WGS sequence"/>
</dbReference>
<protein>
    <recommendedName>
        <fullName evidence="3">Flavodoxin</fullName>
    </recommendedName>
</protein>
<name>E3BKI4_9VIBR</name>
<dbReference type="OrthoDB" id="5906376at2"/>
<evidence type="ECO:0000313" key="2">
    <source>
        <dbReference type="Proteomes" id="UP000002943"/>
    </source>
</evidence>
<dbReference type="eggNOG" id="ENOG5031PJR">
    <property type="taxonomic scope" value="Bacteria"/>
</dbReference>
<sequence length="164" mass="18451">MSQDNIVHTKNQWLYSHVEVNYPTKESIAGRAVYQSSAVTRTCRRLIEGGAVSKDFDVSNIYHVDFHRLTIAFALLQSKQWSDPEESALIVEFLSQIIYSEPCRLFLGYEAGETIAAAIVTQQDNITLISDIVVPEGRADEFIHGLCTKLNIQDTVQTPIFIES</sequence>
<keyword evidence="2" id="KW-1185">Reference proteome</keyword>
<proteinExistence type="predicted"/>
<dbReference type="EMBL" id="AEIU01000074">
    <property type="protein sequence ID" value="EFP96569.1"/>
    <property type="molecule type" value="Genomic_DNA"/>
</dbReference>
<comment type="caution">
    <text evidence="1">The sequence shown here is derived from an EMBL/GenBank/DDBJ whole genome shotgun (WGS) entry which is preliminary data.</text>
</comment>